<gene>
    <name evidence="2" type="ORF">KDA27_07825</name>
</gene>
<dbReference type="InterPro" id="IPR026444">
    <property type="entry name" value="Secre_tail"/>
</dbReference>
<organism evidence="2 3">
    <name type="scientific">Eiseniibacteriota bacterium</name>
    <dbReference type="NCBI Taxonomy" id="2212470"/>
    <lineage>
        <taxon>Bacteria</taxon>
        <taxon>Candidatus Eiseniibacteriota</taxon>
    </lineage>
</organism>
<dbReference type="Gene3D" id="2.60.40.4070">
    <property type="match status" value="1"/>
</dbReference>
<accession>A0A956SEU3</accession>
<evidence type="ECO:0000313" key="3">
    <source>
        <dbReference type="Proteomes" id="UP000739538"/>
    </source>
</evidence>
<proteinExistence type="predicted"/>
<feature type="chain" id="PRO_5038019439" evidence="1">
    <location>
        <begin position="33"/>
        <end position="316"/>
    </location>
</feature>
<keyword evidence="1" id="KW-0732">Signal</keyword>
<dbReference type="AlphaFoldDB" id="A0A956SEU3"/>
<name>A0A956SEU3_UNCEI</name>
<reference evidence="2" key="1">
    <citation type="submission" date="2020-04" db="EMBL/GenBank/DDBJ databases">
        <authorList>
            <person name="Zhang T."/>
        </authorList>
    </citation>
    <scope>NUCLEOTIDE SEQUENCE</scope>
    <source>
        <strain evidence="2">HKST-UBA02</strain>
    </source>
</reference>
<sequence>MTRTLTRSFTLSLVPCLAAMAVVVVSPTASSAAIELASLQRSITVFGSIAPLEGEGQFDSDNDNVSHTGPYDNQLDVLVEYGDSFAQTTAFQTSFHNDGGSIFATGGFDASAGVGTSAQFSEALGATNFRYQFSVDQETHARLVGFLEATGLGRASITIVGSGGFETYYRFVENERFDVDETFVLNPGGYQMTIDTNGFGQAFEDRESPGTGEFEIAFAPLSPASVETPALLATAPTVSPNPVSSEAQIQFRNAIPEGRDVEIIAANGRAVRSLGPVSGANLTWDTRDELGALVPAGVYFVRVQGETSSTRTVVIR</sequence>
<evidence type="ECO:0000313" key="2">
    <source>
        <dbReference type="EMBL" id="MCA9755693.1"/>
    </source>
</evidence>
<dbReference type="EMBL" id="JAGQHS010000030">
    <property type="protein sequence ID" value="MCA9755693.1"/>
    <property type="molecule type" value="Genomic_DNA"/>
</dbReference>
<reference evidence="2" key="2">
    <citation type="journal article" date="2021" name="Microbiome">
        <title>Successional dynamics and alternative stable states in a saline activated sludge microbial community over 9 years.</title>
        <authorList>
            <person name="Wang Y."/>
            <person name="Ye J."/>
            <person name="Ju F."/>
            <person name="Liu L."/>
            <person name="Boyd J.A."/>
            <person name="Deng Y."/>
            <person name="Parks D.H."/>
            <person name="Jiang X."/>
            <person name="Yin X."/>
            <person name="Woodcroft B.J."/>
            <person name="Tyson G.W."/>
            <person name="Hugenholtz P."/>
            <person name="Polz M.F."/>
            <person name="Zhang T."/>
        </authorList>
    </citation>
    <scope>NUCLEOTIDE SEQUENCE</scope>
    <source>
        <strain evidence="2">HKST-UBA02</strain>
    </source>
</reference>
<comment type="caution">
    <text evidence="2">The sequence shown here is derived from an EMBL/GenBank/DDBJ whole genome shotgun (WGS) entry which is preliminary data.</text>
</comment>
<protein>
    <submittedName>
        <fullName evidence="2">T9SS type A sorting domain-containing protein</fullName>
    </submittedName>
</protein>
<dbReference type="NCBIfam" id="TIGR04183">
    <property type="entry name" value="Por_Secre_tail"/>
    <property type="match status" value="1"/>
</dbReference>
<dbReference type="Proteomes" id="UP000739538">
    <property type="component" value="Unassembled WGS sequence"/>
</dbReference>
<evidence type="ECO:0000256" key="1">
    <source>
        <dbReference type="SAM" id="SignalP"/>
    </source>
</evidence>
<feature type="signal peptide" evidence="1">
    <location>
        <begin position="1"/>
        <end position="32"/>
    </location>
</feature>